<dbReference type="GO" id="GO:0005524">
    <property type="term" value="F:ATP binding"/>
    <property type="evidence" value="ECO:0007669"/>
    <property type="project" value="UniProtKB-UniRule"/>
</dbReference>
<dbReference type="Pfam" id="PF13361">
    <property type="entry name" value="UvrD_C"/>
    <property type="match status" value="1"/>
</dbReference>
<dbReference type="InterPro" id="IPR014016">
    <property type="entry name" value="UvrD-like_ATP-bd"/>
</dbReference>
<comment type="catalytic activity">
    <reaction evidence="8">
        <text>Couples ATP hydrolysis with the unwinding of duplex DNA by translocating in the 3'-5' direction.</text>
        <dbReference type="EC" id="5.6.2.4"/>
    </reaction>
</comment>
<protein>
    <recommendedName>
        <fullName evidence="9">DNA 3'-5' helicase</fullName>
        <ecNumber evidence="9">5.6.2.4</ecNumber>
    </recommendedName>
</protein>
<evidence type="ECO:0000256" key="9">
    <source>
        <dbReference type="ARBA" id="ARBA00034808"/>
    </source>
</evidence>
<dbReference type="Proteomes" id="UP000008467">
    <property type="component" value="Chromosome"/>
</dbReference>
<dbReference type="PROSITE" id="PS51217">
    <property type="entry name" value="UVRD_HELICASE_CTER"/>
    <property type="match status" value="1"/>
</dbReference>
<dbReference type="InterPro" id="IPR027417">
    <property type="entry name" value="P-loop_NTPase"/>
</dbReference>
<feature type="domain" description="UvrD-like helicase ATP-binding" evidence="12">
    <location>
        <begin position="1"/>
        <end position="274"/>
    </location>
</feature>
<dbReference type="KEGG" id="cle:Clole_2188"/>
<evidence type="ECO:0000256" key="8">
    <source>
        <dbReference type="ARBA" id="ARBA00034617"/>
    </source>
</evidence>
<dbReference type="Gene3D" id="1.10.10.160">
    <property type="match status" value="1"/>
</dbReference>
<keyword evidence="4 11" id="KW-0347">Helicase</keyword>
<evidence type="ECO:0000256" key="4">
    <source>
        <dbReference type="ARBA" id="ARBA00022806"/>
    </source>
</evidence>
<dbReference type="PANTHER" id="PTHR11070:SF2">
    <property type="entry name" value="ATP-DEPENDENT DNA HELICASE SRS2"/>
    <property type="match status" value="1"/>
</dbReference>
<dbReference type="STRING" id="642492.Clole_2188"/>
<dbReference type="GO" id="GO:0043138">
    <property type="term" value="F:3'-5' DNA helicase activity"/>
    <property type="evidence" value="ECO:0007669"/>
    <property type="project" value="UniProtKB-EC"/>
</dbReference>
<dbReference type="CDD" id="cd18807">
    <property type="entry name" value="SF1_C_UvrD"/>
    <property type="match status" value="1"/>
</dbReference>
<evidence type="ECO:0000259" key="12">
    <source>
        <dbReference type="PROSITE" id="PS51198"/>
    </source>
</evidence>
<evidence type="ECO:0000313" key="14">
    <source>
        <dbReference type="EMBL" id="ADZ83902.1"/>
    </source>
</evidence>
<dbReference type="RefSeq" id="WP_013657196.1">
    <property type="nucleotide sequence ID" value="NC_015275.1"/>
</dbReference>
<dbReference type="PANTHER" id="PTHR11070">
    <property type="entry name" value="UVRD / RECB / PCRA DNA HELICASE FAMILY MEMBER"/>
    <property type="match status" value="1"/>
</dbReference>
<comment type="catalytic activity">
    <reaction evidence="10">
        <text>ATP + H2O = ADP + phosphate + H(+)</text>
        <dbReference type="Rhea" id="RHEA:13065"/>
        <dbReference type="ChEBI" id="CHEBI:15377"/>
        <dbReference type="ChEBI" id="CHEBI:15378"/>
        <dbReference type="ChEBI" id="CHEBI:30616"/>
        <dbReference type="ChEBI" id="CHEBI:43474"/>
        <dbReference type="ChEBI" id="CHEBI:456216"/>
        <dbReference type="EC" id="5.6.2.4"/>
    </reaction>
</comment>
<proteinExistence type="inferred from homology"/>
<gene>
    <name evidence="14" type="ordered locus">Clole_2188</name>
</gene>
<dbReference type="CDD" id="cd17932">
    <property type="entry name" value="DEXQc_UvrD"/>
    <property type="match status" value="1"/>
</dbReference>
<evidence type="ECO:0000256" key="7">
    <source>
        <dbReference type="ARBA" id="ARBA00023235"/>
    </source>
</evidence>
<dbReference type="EMBL" id="CP002582">
    <property type="protein sequence ID" value="ADZ83902.1"/>
    <property type="molecule type" value="Genomic_DNA"/>
</dbReference>
<evidence type="ECO:0000259" key="13">
    <source>
        <dbReference type="PROSITE" id="PS51217"/>
    </source>
</evidence>
<feature type="domain" description="UvrD-like helicase C-terminal" evidence="13">
    <location>
        <begin position="275"/>
        <end position="541"/>
    </location>
</feature>
<dbReference type="InterPro" id="IPR013986">
    <property type="entry name" value="DExx_box_DNA_helicase_dom_sf"/>
</dbReference>
<name>F2JRI1_CELLD</name>
<keyword evidence="6" id="KW-0238">DNA-binding</keyword>
<dbReference type="GO" id="GO:0000725">
    <property type="term" value="P:recombinational repair"/>
    <property type="evidence" value="ECO:0007669"/>
    <property type="project" value="TreeGrafter"/>
</dbReference>
<dbReference type="InterPro" id="IPR014017">
    <property type="entry name" value="DNA_helicase_UvrD-like_C"/>
</dbReference>
<evidence type="ECO:0000256" key="11">
    <source>
        <dbReference type="PROSITE-ProRule" id="PRU00560"/>
    </source>
</evidence>
<dbReference type="Gene3D" id="3.40.50.300">
    <property type="entry name" value="P-loop containing nucleotide triphosphate hydrolases"/>
    <property type="match status" value="2"/>
</dbReference>
<dbReference type="InterPro" id="IPR000212">
    <property type="entry name" value="DNA_helicase_UvrD/REP"/>
</dbReference>
<dbReference type="eggNOG" id="COG0210">
    <property type="taxonomic scope" value="Bacteria"/>
</dbReference>
<reference evidence="14 15" key="1">
    <citation type="journal article" date="2011" name="J. Bacteriol.">
        <title>Complete genome sequence of the cellulose-degrading bacterium Cellulosilyticum lentocellum.</title>
        <authorList>
            <consortium name="US DOE Joint Genome Institute"/>
            <person name="Miller D.A."/>
            <person name="Suen G."/>
            <person name="Bruce D."/>
            <person name="Copeland A."/>
            <person name="Cheng J.F."/>
            <person name="Detter C."/>
            <person name="Goodwin L.A."/>
            <person name="Han C.S."/>
            <person name="Hauser L.J."/>
            <person name="Land M.L."/>
            <person name="Lapidus A."/>
            <person name="Lucas S."/>
            <person name="Meincke L."/>
            <person name="Pitluck S."/>
            <person name="Tapia R."/>
            <person name="Teshima H."/>
            <person name="Woyke T."/>
            <person name="Fox B.G."/>
            <person name="Angert E.R."/>
            <person name="Currie C.R."/>
        </authorList>
    </citation>
    <scope>NUCLEOTIDE SEQUENCE [LARGE SCALE GENOMIC DNA]</scope>
    <source>
        <strain evidence="15">ATCC 49066 / DSM 5427 / NCIMB 11756 / RHM5</strain>
    </source>
</reference>
<organism evidence="14 15">
    <name type="scientific">Cellulosilyticum lentocellum (strain ATCC 49066 / DSM 5427 / NCIMB 11756 / RHM5)</name>
    <name type="common">Clostridium lentocellum</name>
    <dbReference type="NCBI Taxonomy" id="642492"/>
    <lineage>
        <taxon>Bacteria</taxon>
        <taxon>Bacillati</taxon>
        <taxon>Bacillota</taxon>
        <taxon>Clostridia</taxon>
        <taxon>Lachnospirales</taxon>
        <taxon>Cellulosilyticaceae</taxon>
        <taxon>Cellulosilyticum</taxon>
    </lineage>
</organism>
<evidence type="ECO:0000313" key="15">
    <source>
        <dbReference type="Proteomes" id="UP000008467"/>
    </source>
</evidence>
<dbReference type="GO" id="GO:0003677">
    <property type="term" value="F:DNA binding"/>
    <property type="evidence" value="ECO:0007669"/>
    <property type="project" value="UniProtKB-KW"/>
</dbReference>
<evidence type="ECO:0000256" key="10">
    <source>
        <dbReference type="ARBA" id="ARBA00048988"/>
    </source>
</evidence>
<sequence length="681" mass="79203">MDLNKSQKQAVTCLLKPTLVIAGPGSGKTHVIINRVHYMIEQLNCAPQHILVVTFSKLAAEEMKQRYEKIHGVTGVTFGTLHSVFYRILRRSDPRRYAIEHLLLEDKKKSILQNLIKELELDEEEDFIENFTKHLSLMQNQLIESKNYYPEGISREAFIKLLKHYEAFKERHQAFDFDDMLVACYYLLDNDDAILKVVRAQYQYILIDEFQDINEVQFRIIKKIAEAKRQIFVVGDDDQSIYQFRGAKPEFLLDFKKHFPEVEEIYLDVNYRSTQMILNYSLALIEHNTKRYLKALTTPNAKGSAPLFIPCKDAKEEALLIVNEIIKRKNEGLPLTEMAIIYRTNLQARPIVETLLAANIPFCLRDGMVSLYDQWITQDLFAYLYLAENINQPELAARIINKPKRYISNAVMQQAKQMGGHLFMNLLGLETLTEWQKNYIQQLLFDLQVLKEKDLKNAIAYIRRNIGYDQYVMDYASFRKMPASSLLEVLDDIEDSTEGYVSFKEWENMLKTMSEEVKTQTNHKNIKQEALNLMTMHGSKGLEFNTVFIIGVVNGTIPHHKSHLPAELEEERRLFYVAMTRAKENLFIYSPEERHGKNVDISPFISEIQVQLVQSKLKVGQSLYHKSLGKGLIMEILENAVMLVKFNNGQVRKIDSHYAIKNAIIVWEDEIDEKPHKSKKE</sequence>
<keyword evidence="7" id="KW-0413">Isomerase</keyword>
<evidence type="ECO:0000256" key="5">
    <source>
        <dbReference type="ARBA" id="ARBA00022840"/>
    </source>
</evidence>
<evidence type="ECO:0000256" key="3">
    <source>
        <dbReference type="ARBA" id="ARBA00022801"/>
    </source>
</evidence>
<evidence type="ECO:0000256" key="1">
    <source>
        <dbReference type="ARBA" id="ARBA00009922"/>
    </source>
</evidence>
<accession>F2JRI1</accession>
<dbReference type="AlphaFoldDB" id="F2JRI1"/>
<feature type="binding site" evidence="11">
    <location>
        <begin position="22"/>
        <end position="29"/>
    </location>
    <ligand>
        <name>ATP</name>
        <dbReference type="ChEBI" id="CHEBI:30616"/>
    </ligand>
</feature>
<dbReference type="GO" id="GO:0016887">
    <property type="term" value="F:ATP hydrolysis activity"/>
    <property type="evidence" value="ECO:0007669"/>
    <property type="project" value="RHEA"/>
</dbReference>
<keyword evidence="3 11" id="KW-0378">Hydrolase</keyword>
<dbReference type="EC" id="5.6.2.4" evidence="9"/>
<evidence type="ECO:0000256" key="2">
    <source>
        <dbReference type="ARBA" id="ARBA00022741"/>
    </source>
</evidence>
<dbReference type="Gene3D" id="1.10.486.10">
    <property type="entry name" value="PCRA, domain 4"/>
    <property type="match status" value="1"/>
</dbReference>
<evidence type="ECO:0000256" key="6">
    <source>
        <dbReference type="ARBA" id="ARBA00023125"/>
    </source>
</evidence>
<comment type="similarity">
    <text evidence="1">Belongs to the helicase family. UvrD subfamily.</text>
</comment>
<dbReference type="Pfam" id="PF00580">
    <property type="entry name" value="UvrD-helicase"/>
    <property type="match status" value="1"/>
</dbReference>
<keyword evidence="2 11" id="KW-0547">Nucleotide-binding</keyword>
<dbReference type="HOGENOM" id="CLU_004585_6_1_9"/>
<keyword evidence="5 11" id="KW-0067">ATP-binding</keyword>
<dbReference type="PROSITE" id="PS51198">
    <property type="entry name" value="UVRD_HELICASE_ATP_BIND"/>
    <property type="match status" value="1"/>
</dbReference>
<dbReference type="SUPFAM" id="SSF52540">
    <property type="entry name" value="P-loop containing nucleoside triphosphate hydrolases"/>
    <property type="match status" value="1"/>
</dbReference>
<keyword evidence="15" id="KW-1185">Reference proteome</keyword>